<dbReference type="Proteomes" id="UP001139011">
    <property type="component" value="Unassembled WGS sequence"/>
</dbReference>
<proteinExistence type="predicted"/>
<accession>A0A9X1XFJ3</accession>
<organism evidence="1 2">
    <name type="scientific">Fictibacillus marinisediminis</name>
    <dbReference type="NCBI Taxonomy" id="2878389"/>
    <lineage>
        <taxon>Bacteria</taxon>
        <taxon>Bacillati</taxon>
        <taxon>Bacillota</taxon>
        <taxon>Bacilli</taxon>
        <taxon>Bacillales</taxon>
        <taxon>Fictibacillaceae</taxon>
        <taxon>Fictibacillus</taxon>
    </lineage>
</organism>
<dbReference type="NCBIfam" id="TIGR03826">
    <property type="entry name" value="YvyF"/>
    <property type="match status" value="1"/>
</dbReference>
<name>A0A9X1XFJ3_9BACL</name>
<reference evidence="1" key="1">
    <citation type="submission" date="2021-09" db="EMBL/GenBank/DDBJ databases">
        <title>Genome analysis of Fictibacillus sp. KIGAM418 isolated from marine sediment.</title>
        <authorList>
            <person name="Seo M.-J."/>
            <person name="Cho E.-S."/>
            <person name="Hwang C.Y."/>
        </authorList>
    </citation>
    <scope>NUCLEOTIDE SEQUENCE</scope>
    <source>
        <strain evidence="1">KIGAM418</strain>
    </source>
</reference>
<protein>
    <recommendedName>
        <fullName evidence="3">Flagellar protein</fullName>
    </recommendedName>
</protein>
<dbReference type="EMBL" id="JAIWJX010000002">
    <property type="protein sequence ID" value="MCK6258683.1"/>
    <property type="molecule type" value="Genomic_DNA"/>
</dbReference>
<evidence type="ECO:0000313" key="2">
    <source>
        <dbReference type="Proteomes" id="UP001139011"/>
    </source>
</evidence>
<gene>
    <name evidence="1" type="ORF">LCY76_19125</name>
</gene>
<keyword evidence="2" id="KW-1185">Reference proteome</keyword>
<dbReference type="InterPro" id="IPR022258">
    <property type="entry name" value="Flagellar_operon_YvyF"/>
</dbReference>
<dbReference type="AlphaFoldDB" id="A0A9X1XFJ3"/>
<comment type="caution">
    <text evidence="1">The sequence shown here is derived from an EMBL/GenBank/DDBJ whole genome shotgun (WGS) entry which is preliminary data.</text>
</comment>
<evidence type="ECO:0000313" key="1">
    <source>
        <dbReference type="EMBL" id="MCK6258683.1"/>
    </source>
</evidence>
<dbReference type="RefSeq" id="WP_248253932.1">
    <property type="nucleotide sequence ID" value="NZ_JAIWJX010000002.1"/>
</dbReference>
<evidence type="ECO:0008006" key="3">
    <source>
        <dbReference type="Google" id="ProtNLM"/>
    </source>
</evidence>
<sequence length="130" mass="15200">MGELKNCPSCGNLYVQHLRSVCDSCYTEEELMFEKVFQYMRKRENRQATLLDVHQQTGVDEEKITKFIRQGRIRVVGFPNFYYPCETCEGPTQEGRLCSSCKKKIMGDLKTNEFEAQKKLVDLGRSYYTD</sequence>